<dbReference type="Pfam" id="PF00001">
    <property type="entry name" value="7tm_1"/>
    <property type="match status" value="1"/>
</dbReference>
<feature type="transmembrane region" description="Helical" evidence="10">
    <location>
        <begin position="234"/>
        <end position="252"/>
    </location>
</feature>
<evidence type="ECO:0000313" key="13">
    <source>
        <dbReference type="Proteomes" id="UP000887567"/>
    </source>
</evidence>
<proteinExistence type="inferred from homology"/>
<dbReference type="GO" id="GO:0005886">
    <property type="term" value="C:plasma membrane"/>
    <property type="evidence" value="ECO:0007669"/>
    <property type="project" value="UniProtKB-SubCell"/>
</dbReference>
<reference evidence="12" key="1">
    <citation type="submission" date="2022-11" db="UniProtKB">
        <authorList>
            <consortium name="EnsemblMetazoa"/>
        </authorList>
    </citation>
    <scope>IDENTIFICATION</scope>
</reference>
<dbReference type="Proteomes" id="UP000887567">
    <property type="component" value="Unplaced"/>
</dbReference>
<dbReference type="RefSeq" id="XP_020906303.1">
    <property type="nucleotide sequence ID" value="XM_021050644.2"/>
</dbReference>
<evidence type="ECO:0000313" key="12">
    <source>
        <dbReference type="EnsemblMetazoa" id="XP_020906303.1"/>
    </source>
</evidence>
<dbReference type="GO" id="GO:0004993">
    <property type="term" value="F:G protein-coupled serotonin receptor activity"/>
    <property type="evidence" value="ECO:0007669"/>
    <property type="project" value="TreeGrafter"/>
</dbReference>
<keyword evidence="6 10" id="KW-0472">Membrane</keyword>
<feature type="transmembrane region" description="Helical" evidence="10">
    <location>
        <begin position="35"/>
        <end position="56"/>
    </location>
</feature>
<comment type="similarity">
    <text evidence="9">Belongs to the G-protein coupled receptor 1 family.</text>
</comment>
<dbReference type="GeneID" id="110244437"/>
<dbReference type="GO" id="GO:0030425">
    <property type="term" value="C:dendrite"/>
    <property type="evidence" value="ECO:0007669"/>
    <property type="project" value="TreeGrafter"/>
</dbReference>
<dbReference type="GO" id="GO:0007187">
    <property type="term" value="P:G protein-coupled receptor signaling pathway, coupled to cyclic nucleotide second messenger"/>
    <property type="evidence" value="ECO:0007669"/>
    <property type="project" value="TreeGrafter"/>
</dbReference>
<comment type="subcellular location">
    <subcellularLocation>
        <location evidence="1">Cell membrane</location>
        <topology evidence="1">Multi-pass membrane protein</topology>
    </subcellularLocation>
</comment>
<dbReference type="PROSITE" id="PS50262">
    <property type="entry name" value="G_PROTEIN_RECEP_F1_2"/>
    <property type="match status" value="1"/>
</dbReference>
<feature type="transmembrane region" description="Helical" evidence="10">
    <location>
        <begin position="177"/>
        <end position="199"/>
    </location>
</feature>
<dbReference type="PRINTS" id="PR00237">
    <property type="entry name" value="GPCRRHODOPSN"/>
</dbReference>
<evidence type="ECO:0000256" key="7">
    <source>
        <dbReference type="ARBA" id="ARBA00023170"/>
    </source>
</evidence>
<protein>
    <recommendedName>
        <fullName evidence="11">G-protein coupled receptors family 1 profile domain-containing protein</fullName>
    </recommendedName>
</protein>
<evidence type="ECO:0000259" key="11">
    <source>
        <dbReference type="PROSITE" id="PS50262"/>
    </source>
</evidence>
<feature type="transmembrane region" description="Helical" evidence="10">
    <location>
        <begin position="102"/>
        <end position="123"/>
    </location>
</feature>
<dbReference type="OrthoDB" id="5985406at2759"/>
<feature type="transmembrane region" description="Helical" evidence="10">
    <location>
        <begin position="277"/>
        <end position="296"/>
    </location>
</feature>
<evidence type="ECO:0000256" key="1">
    <source>
        <dbReference type="ARBA" id="ARBA00004651"/>
    </source>
</evidence>
<evidence type="ECO:0000256" key="2">
    <source>
        <dbReference type="ARBA" id="ARBA00022475"/>
    </source>
</evidence>
<dbReference type="InterPro" id="IPR017452">
    <property type="entry name" value="GPCR_Rhodpsn_7TM"/>
</dbReference>
<organism evidence="12 13">
    <name type="scientific">Exaiptasia diaphana</name>
    <name type="common">Tropical sea anemone</name>
    <name type="synonym">Aiptasia pulchella</name>
    <dbReference type="NCBI Taxonomy" id="2652724"/>
    <lineage>
        <taxon>Eukaryota</taxon>
        <taxon>Metazoa</taxon>
        <taxon>Cnidaria</taxon>
        <taxon>Anthozoa</taxon>
        <taxon>Hexacorallia</taxon>
        <taxon>Actiniaria</taxon>
        <taxon>Aiptasiidae</taxon>
        <taxon>Exaiptasia</taxon>
    </lineage>
</organism>
<name>A0A913XKK8_EXADI</name>
<dbReference type="AlphaFoldDB" id="A0A913XKK8"/>
<evidence type="ECO:0000256" key="5">
    <source>
        <dbReference type="ARBA" id="ARBA00023040"/>
    </source>
</evidence>
<feature type="transmembrane region" description="Helical" evidence="10">
    <location>
        <begin position="144"/>
        <end position="165"/>
    </location>
</feature>
<evidence type="ECO:0000256" key="6">
    <source>
        <dbReference type="ARBA" id="ARBA00023136"/>
    </source>
</evidence>
<dbReference type="Gene3D" id="1.20.1070.10">
    <property type="entry name" value="Rhodopsin 7-helix transmembrane proteins"/>
    <property type="match status" value="1"/>
</dbReference>
<feature type="domain" description="G-protein coupled receptors family 1 profile" evidence="11">
    <location>
        <begin position="46"/>
        <end position="293"/>
    </location>
</feature>
<accession>A0A913XKK8</accession>
<dbReference type="KEGG" id="epa:110244437"/>
<dbReference type="InterPro" id="IPR000276">
    <property type="entry name" value="GPCR_Rhodpsn"/>
</dbReference>
<keyword evidence="13" id="KW-1185">Reference proteome</keyword>
<dbReference type="PANTHER" id="PTHR24247">
    <property type="entry name" value="5-HYDROXYTRYPTAMINE RECEPTOR"/>
    <property type="match status" value="1"/>
</dbReference>
<dbReference type="GO" id="GO:0030594">
    <property type="term" value="F:neurotransmitter receptor activity"/>
    <property type="evidence" value="ECO:0007669"/>
    <property type="project" value="TreeGrafter"/>
</dbReference>
<sequence>MPSTSLPSTITALQPNLTKQQGQNCSHYTTVHHTLLALIFVTAMLGNGFICVAFVLRRKLRTVTNYFVVNLAVADCLLVVLGFIWGILYISCAESNKLGFLTFQTLELIFSSGSVIGLAVVSYDRFYAVNHALHYGSTMTHTRAVIAIVAVWVYSTVTSFIRWGALNPSTQSEYLKVYTVILFVFNFFIPCNISMYCYVRIFLIAMMHLRHGAPANQLSDPLSKASTVRKQLKISLNIFVLAVPFLFMWNTYYGITVYEAFCQGCAVVEQFSAADDFLSNLPLIVAAINPAIFIFLTKDLRVTANMCLHCSQHSRRRGDFSQSESFITSTKYTTSYQGGRADQSISKV</sequence>
<dbReference type="GO" id="GO:0007268">
    <property type="term" value="P:chemical synaptic transmission"/>
    <property type="evidence" value="ECO:0007669"/>
    <property type="project" value="TreeGrafter"/>
</dbReference>
<evidence type="ECO:0000256" key="8">
    <source>
        <dbReference type="ARBA" id="ARBA00023224"/>
    </source>
</evidence>
<dbReference type="GO" id="GO:0045202">
    <property type="term" value="C:synapse"/>
    <property type="evidence" value="ECO:0007669"/>
    <property type="project" value="GOC"/>
</dbReference>
<feature type="transmembrane region" description="Helical" evidence="10">
    <location>
        <begin position="68"/>
        <end position="90"/>
    </location>
</feature>
<dbReference type="SUPFAM" id="SSF81321">
    <property type="entry name" value="Family A G protein-coupled receptor-like"/>
    <property type="match status" value="1"/>
</dbReference>
<keyword evidence="8 9" id="KW-0807">Transducer</keyword>
<keyword evidence="4 10" id="KW-1133">Transmembrane helix</keyword>
<evidence type="ECO:0000256" key="4">
    <source>
        <dbReference type="ARBA" id="ARBA00022989"/>
    </source>
</evidence>
<keyword evidence="7 9" id="KW-0675">Receptor</keyword>
<keyword evidence="2" id="KW-1003">Cell membrane</keyword>
<evidence type="ECO:0000256" key="3">
    <source>
        <dbReference type="ARBA" id="ARBA00022692"/>
    </source>
</evidence>
<keyword evidence="3 9" id="KW-0812">Transmembrane</keyword>
<keyword evidence="5 9" id="KW-0297">G-protein coupled receptor</keyword>
<evidence type="ECO:0000256" key="9">
    <source>
        <dbReference type="RuleBase" id="RU000688"/>
    </source>
</evidence>
<dbReference type="EnsemblMetazoa" id="XM_021050644.2">
    <property type="protein sequence ID" value="XP_020906303.1"/>
    <property type="gene ID" value="LOC110244437"/>
</dbReference>
<dbReference type="PROSITE" id="PS00237">
    <property type="entry name" value="G_PROTEIN_RECEP_F1_1"/>
    <property type="match status" value="1"/>
</dbReference>
<evidence type="ECO:0000256" key="10">
    <source>
        <dbReference type="SAM" id="Phobius"/>
    </source>
</evidence>